<keyword evidence="3" id="KW-0489">Methyltransferase</keyword>
<dbReference type="PANTHER" id="PTHR10815:SF13">
    <property type="entry name" value="METHYLATED-DNA--PROTEIN-CYSTEINE METHYLTRANSFERASE"/>
    <property type="match status" value="1"/>
</dbReference>
<dbReference type="STRING" id="1136941.ACH46_14465"/>
<keyword evidence="3" id="KW-0808">Transferase</keyword>
<keyword evidence="1" id="KW-0227">DNA damage</keyword>
<keyword evidence="4" id="KW-1185">Reference proteome</keyword>
<evidence type="ECO:0000256" key="1">
    <source>
        <dbReference type="ARBA" id="ARBA00022763"/>
    </source>
</evidence>
<dbReference type="NCBIfam" id="TIGR00589">
    <property type="entry name" value="ogt"/>
    <property type="match status" value="1"/>
</dbReference>
<evidence type="ECO:0000313" key="3">
    <source>
        <dbReference type="EMBL" id="ALG86919.1"/>
    </source>
</evidence>
<dbReference type="InterPro" id="IPR036388">
    <property type="entry name" value="WH-like_DNA-bd_sf"/>
</dbReference>
<dbReference type="GO" id="GO:0008168">
    <property type="term" value="F:methyltransferase activity"/>
    <property type="evidence" value="ECO:0007669"/>
    <property type="project" value="UniProtKB-KW"/>
</dbReference>
<accession>A0A0N7FVE3</accession>
<reference evidence="4" key="1">
    <citation type="submission" date="2015-06" db="EMBL/GenBank/DDBJ databases">
        <title>Complete genome sequence and metabolic analysis of phthalate degradation pathway in Gordonia sp. QH-11.</title>
        <authorList>
            <person name="Jin D."/>
            <person name="Kong X."/>
            <person name="Bai Z."/>
        </authorList>
    </citation>
    <scope>NUCLEOTIDE SEQUENCE [LARGE SCALE GENOMIC DNA]</scope>
    <source>
        <strain evidence="4">QH-11</strain>
    </source>
</reference>
<dbReference type="CDD" id="cd06445">
    <property type="entry name" value="ATase"/>
    <property type="match status" value="1"/>
</dbReference>
<reference evidence="3 4" key="2">
    <citation type="journal article" date="2017" name="Int. J. Syst. Evol. Microbiol.">
        <title>Gordonia phthalatica sp. nov., a di-n-butyl phthalate-degrading bacterium isolated from activated sludge.</title>
        <authorList>
            <person name="Jin D."/>
            <person name="Kong X."/>
            <person name="Jia M."/>
            <person name="Yu X."/>
            <person name="Wang X."/>
            <person name="Zhuang X."/>
            <person name="Deng Y."/>
            <person name="Bai Z."/>
        </authorList>
    </citation>
    <scope>NUCLEOTIDE SEQUENCE [LARGE SCALE GENOMIC DNA]</scope>
    <source>
        <strain evidence="3 4">QH-11</strain>
    </source>
</reference>
<gene>
    <name evidence="3" type="ORF">ACH46_14465</name>
</gene>
<evidence type="ECO:0000313" key="4">
    <source>
        <dbReference type="Proteomes" id="UP000063789"/>
    </source>
</evidence>
<dbReference type="PANTHER" id="PTHR10815">
    <property type="entry name" value="METHYLATED-DNA--PROTEIN-CYSTEINE METHYLTRANSFERASE"/>
    <property type="match status" value="1"/>
</dbReference>
<dbReference type="SUPFAM" id="SSF46767">
    <property type="entry name" value="Methylated DNA-protein cysteine methyltransferase, C-terminal domain"/>
    <property type="match status" value="1"/>
</dbReference>
<dbReference type="AlphaFoldDB" id="A0A0N7FVE3"/>
<organism evidence="3 4">
    <name type="scientific">Gordonia phthalatica</name>
    <dbReference type="NCBI Taxonomy" id="1136941"/>
    <lineage>
        <taxon>Bacteria</taxon>
        <taxon>Bacillati</taxon>
        <taxon>Actinomycetota</taxon>
        <taxon>Actinomycetes</taxon>
        <taxon>Mycobacteriales</taxon>
        <taxon>Gordoniaceae</taxon>
        <taxon>Gordonia</taxon>
    </lineage>
</organism>
<dbReference type="Gene3D" id="1.10.10.10">
    <property type="entry name" value="Winged helix-like DNA-binding domain superfamily/Winged helix DNA-binding domain"/>
    <property type="match status" value="1"/>
</dbReference>
<name>A0A0N7FVE3_9ACTN</name>
<dbReference type="EMBL" id="CP011853">
    <property type="protein sequence ID" value="ALG86919.1"/>
    <property type="molecule type" value="Genomic_DNA"/>
</dbReference>
<dbReference type="GO" id="GO:0032259">
    <property type="term" value="P:methylation"/>
    <property type="evidence" value="ECO:0007669"/>
    <property type="project" value="UniProtKB-KW"/>
</dbReference>
<evidence type="ECO:0000259" key="2">
    <source>
        <dbReference type="Pfam" id="PF01035"/>
    </source>
</evidence>
<sequence>MGARPSAPATADNKLGWTTLTTPDGPFTIVFDDAQTVYASGWTETPDYLDALIAPALRGPELSQRTPGAAADAVLAYYDGDHDAPSRIAVRQSGGPFIEACWTALRAVAPGHPVTYTRLAEQAGRPTAVRGAAQCCVRNAANLFVPCHRVTRSNGTLGGYRYGLDVKASLLAREATNPDVAV</sequence>
<feature type="domain" description="Methylated-DNA-[protein]-cysteine S-methyltransferase DNA binding" evidence="2">
    <location>
        <begin position="96"/>
        <end position="175"/>
    </location>
</feature>
<proteinExistence type="predicted"/>
<dbReference type="RefSeq" id="WP_062395460.1">
    <property type="nucleotide sequence ID" value="NZ_CP011853.1"/>
</dbReference>
<dbReference type="Pfam" id="PF01035">
    <property type="entry name" value="DNA_binding_1"/>
    <property type="match status" value="1"/>
</dbReference>
<protein>
    <submittedName>
        <fullName evidence="3">Cysteine methyltransferase</fullName>
    </submittedName>
</protein>
<dbReference type="PATRIC" id="fig|1136941.3.peg.2956"/>
<dbReference type="OrthoDB" id="9802228at2"/>
<dbReference type="InterPro" id="IPR014048">
    <property type="entry name" value="MethylDNA_cys_MeTrfase_DNA-bd"/>
</dbReference>
<dbReference type="KEGG" id="goq:ACH46_14465"/>
<dbReference type="Proteomes" id="UP000063789">
    <property type="component" value="Chromosome"/>
</dbReference>
<dbReference type="InterPro" id="IPR036217">
    <property type="entry name" value="MethylDNA_cys_MeTrfase_DNAb"/>
</dbReference>
<dbReference type="GO" id="GO:0006281">
    <property type="term" value="P:DNA repair"/>
    <property type="evidence" value="ECO:0007669"/>
    <property type="project" value="InterPro"/>
</dbReference>